<dbReference type="PROSITE" id="PS01230">
    <property type="entry name" value="TRMA_1"/>
    <property type="match status" value="1"/>
</dbReference>
<dbReference type="FunFam" id="3.40.50.150:FF:000009">
    <property type="entry name" value="23S rRNA (Uracil(1939)-C(5))-methyltransferase RlmD"/>
    <property type="match status" value="1"/>
</dbReference>
<keyword evidence="5 11" id="KW-0949">S-adenosyl-L-methionine</keyword>
<dbReference type="InterPro" id="IPR001566">
    <property type="entry name" value="23S_rRNA_MeTrfase_RlmD"/>
</dbReference>
<feature type="active site" evidence="13">
    <location>
        <position position="438"/>
    </location>
</feature>
<dbReference type="Pfam" id="PF05958">
    <property type="entry name" value="tRNA_U5-meth_tr"/>
    <property type="match status" value="1"/>
</dbReference>
<feature type="binding site" evidence="11">
    <location>
        <position position="391"/>
    </location>
    <ligand>
        <name>S-adenosyl-L-methionine</name>
        <dbReference type="ChEBI" id="CHEBI:59789"/>
    </ligand>
</feature>
<dbReference type="Gene3D" id="2.40.50.140">
    <property type="entry name" value="Nucleic acid-binding proteins"/>
    <property type="match status" value="1"/>
</dbReference>
<dbReference type="SUPFAM" id="SSF50249">
    <property type="entry name" value="Nucleic acid-binding proteins"/>
    <property type="match status" value="1"/>
</dbReference>
<comment type="similarity">
    <text evidence="11">Belongs to the class I-like SAM-binding methyltransferase superfamily. RNA M5U methyltransferase family. RlmD subfamily.</text>
</comment>
<keyword evidence="8 11" id="KW-0411">Iron-sulfur</keyword>
<dbReference type="PROSITE" id="PS51687">
    <property type="entry name" value="SAM_MT_RNA_M5U"/>
    <property type="match status" value="1"/>
</dbReference>
<dbReference type="Gene3D" id="3.40.50.150">
    <property type="entry name" value="Vaccinia Virus protein VP39"/>
    <property type="match status" value="1"/>
</dbReference>
<protein>
    <recommendedName>
        <fullName evidence="11">23S rRNA (uracil(1939)-C(5))-methyltransferase RlmD</fullName>
        <ecNumber evidence="11">2.1.1.190</ecNumber>
    </recommendedName>
    <alternativeName>
        <fullName evidence="11">23S rRNA(m5U1939)-methyltransferase</fullName>
    </alternativeName>
</protein>
<dbReference type="GO" id="GO:0070475">
    <property type="term" value="P:rRNA base methylation"/>
    <property type="evidence" value="ECO:0007669"/>
    <property type="project" value="TreeGrafter"/>
</dbReference>
<feature type="binding site" evidence="11 12">
    <location>
        <position position="412"/>
    </location>
    <ligand>
        <name>S-adenosyl-L-methionine</name>
        <dbReference type="ChEBI" id="CHEBI:59789"/>
    </ligand>
</feature>
<dbReference type="PROSITE" id="PS50926">
    <property type="entry name" value="TRAM"/>
    <property type="match status" value="1"/>
</dbReference>
<evidence type="ECO:0000256" key="3">
    <source>
        <dbReference type="ARBA" id="ARBA00022603"/>
    </source>
</evidence>
<dbReference type="HAMAP" id="MF_01010">
    <property type="entry name" value="23SrRNA_methyltr_RlmD"/>
    <property type="match status" value="1"/>
</dbReference>
<feature type="binding site" evidence="11 12">
    <location>
        <position position="364"/>
    </location>
    <ligand>
        <name>S-adenosyl-L-methionine</name>
        <dbReference type="ChEBI" id="CHEBI:59789"/>
    </ligand>
</feature>
<dbReference type="InterPro" id="IPR012340">
    <property type="entry name" value="NA-bd_OB-fold"/>
</dbReference>
<evidence type="ECO:0000256" key="2">
    <source>
        <dbReference type="ARBA" id="ARBA00022552"/>
    </source>
</evidence>
<dbReference type="EC" id="2.1.1.190" evidence="11"/>
<dbReference type="GO" id="GO:0005506">
    <property type="term" value="F:iron ion binding"/>
    <property type="evidence" value="ECO:0007669"/>
    <property type="project" value="UniProtKB-UniRule"/>
</dbReference>
<evidence type="ECO:0000256" key="1">
    <source>
        <dbReference type="ARBA" id="ARBA00022485"/>
    </source>
</evidence>
<evidence type="ECO:0000313" key="15">
    <source>
        <dbReference type="EMBL" id="QNG79775.1"/>
    </source>
</evidence>
<evidence type="ECO:0000256" key="8">
    <source>
        <dbReference type="ARBA" id="ARBA00023014"/>
    </source>
</evidence>
<dbReference type="NCBIfam" id="NF009639">
    <property type="entry name" value="PRK13168.1"/>
    <property type="match status" value="1"/>
</dbReference>
<dbReference type="SUPFAM" id="SSF53335">
    <property type="entry name" value="S-adenosyl-L-methionine-dependent methyltransferases"/>
    <property type="match status" value="1"/>
</dbReference>
<evidence type="ECO:0000256" key="11">
    <source>
        <dbReference type="HAMAP-Rule" id="MF_01010"/>
    </source>
</evidence>
<dbReference type="GO" id="GO:0051539">
    <property type="term" value="F:4 iron, 4 sulfur cluster binding"/>
    <property type="evidence" value="ECO:0007669"/>
    <property type="project" value="UniProtKB-KW"/>
</dbReference>
<dbReference type="InterPro" id="IPR029063">
    <property type="entry name" value="SAM-dependent_MTases_sf"/>
</dbReference>
<evidence type="ECO:0000256" key="9">
    <source>
        <dbReference type="ARBA" id="ARBA00052756"/>
    </source>
</evidence>
<keyword evidence="7 11" id="KW-0408">Iron</keyword>
<evidence type="ECO:0000256" key="5">
    <source>
        <dbReference type="ARBA" id="ARBA00022691"/>
    </source>
</evidence>
<evidence type="ECO:0000256" key="10">
    <source>
        <dbReference type="ARBA" id="ARBA00059995"/>
    </source>
</evidence>
<proteinExistence type="inferred from homology"/>
<keyword evidence="6 11" id="KW-0479">Metal-binding</keyword>
<comment type="catalytic activity">
    <reaction evidence="9 11">
        <text>uridine(1939) in 23S rRNA + S-adenosyl-L-methionine = 5-methyluridine(1939) in 23S rRNA + S-adenosyl-L-homocysteine + H(+)</text>
        <dbReference type="Rhea" id="RHEA:42908"/>
        <dbReference type="Rhea" id="RHEA-COMP:10278"/>
        <dbReference type="Rhea" id="RHEA-COMP:10279"/>
        <dbReference type="ChEBI" id="CHEBI:15378"/>
        <dbReference type="ChEBI" id="CHEBI:57856"/>
        <dbReference type="ChEBI" id="CHEBI:59789"/>
        <dbReference type="ChEBI" id="CHEBI:65315"/>
        <dbReference type="ChEBI" id="CHEBI:74447"/>
        <dbReference type="EC" id="2.1.1.190"/>
    </reaction>
</comment>
<accession>A0AAX1IL69</accession>
<feature type="binding site" evidence="11">
    <location>
        <position position="206"/>
    </location>
    <ligand>
        <name>[4Fe-4S] cluster</name>
        <dbReference type="ChEBI" id="CHEBI:49883"/>
    </ligand>
</feature>
<keyword evidence="3 11" id="KW-0489">Methyltransferase</keyword>
<dbReference type="PANTHER" id="PTHR11061">
    <property type="entry name" value="RNA M5U METHYLTRANSFERASE"/>
    <property type="match status" value="1"/>
</dbReference>
<feature type="binding site" evidence="11">
    <location>
        <position position="127"/>
    </location>
    <ligand>
        <name>[4Fe-4S] cluster</name>
        <dbReference type="ChEBI" id="CHEBI:49883"/>
    </ligand>
</feature>
<dbReference type="Gene3D" id="2.40.50.1070">
    <property type="match status" value="1"/>
</dbReference>
<dbReference type="InterPro" id="IPR030391">
    <property type="entry name" value="MeTrfase_TrmA_CS"/>
</dbReference>
<feature type="binding site" evidence="11 12">
    <location>
        <position position="314"/>
    </location>
    <ligand>
        <name>S-adenosyl-L-methionine</name>
        <dbReference type="ChEBI" id="CHEBI:59789"/>
    </ligand>
</feature>
<dbReference type="FunFam" id="2.40.50.140:FF:000097">
    <property type="entry name" value="23S rRNA (uracil(1939)-C(5))-methyltransferase RlmD"/>
    <property type="match status" value="1"/>
</dbReference>
<evidence type="ECO:0000259" key="14">
    <source>
        <dbReference type="PROSITE" id="PS50926"/>
    </source>
</evidence>
<feature type="domain" description="TRAM" evidence="14">
    <location>
        <begin position="43"/>
        <end position="105"/>
    </location>
</feature>
<dbReference type="InterPro" id="IPR030390">
    <property type="entry name" value="MeTrfase_TrmA_AS"/>
</dbReference>
<evidence type="ECO:0000313" key="16">
    <source>
        <dbReference type="Proteomes" id="UP000515598"/>
    </source>
</evidence>
<dbReference type="PANTHER" id="PTHR11061:SF49">
    <property type="entry name" value="23S RRNA (URACIL(1939)-C(5))-METHYLTRANSFERASE RLMD"/>
    <property type="match status" value="1"/>
</dbReference>
<dbReference type="InterPro" id="IPR002792">
    <property type="entry name" value="TRAM_dom"/>
</dbReference>
<comment type="function">
    <text evidence="10 11">Catalyzes the formation of 5-methyl-uridine at position 1939 (m5U1939) in 23S rRNA.</text>
</comment>
<keyword evidence="2 11" id="KW-0698">rRNA processing</keyword>
<feature type="binding site" evidence="11">
    <location>
        <position position="124"/>
    </location>
    <ligand>
        <name>[4Fe-4S] cluster</name>
        <dbReference type="ChEBI" id="CHEBI:49883"/>
    </ligand>
</feature>
<feature type="binding site" evidence="11 12">
    <location>
        <position position="343"/>
    </location>
    <ligand>
        <name>S-adenosyl-L-methionine</name>
        <dbReference type="ChEBI" id="CHEBI:59789"/>
    </ligand>
</feature>
<feature type="binding site" evidence="11">
    <location>
        <position position="348"/>
    </location>
    <ligand>
        <name>S-adenosyl-L-methionine</name>
        <dbReference type="ChEBI" id="CHEBI:59789"/>
    </ligand>
</feature>
<keyword evidence="4 11" id="KW-0808">Transferase</keyword>
<evidence type="ECO:0000256" key="13">
    <source>
        <dbReference type="PROSITE-ProRule" id="PRU10015"/>
    </source>
</evidence>
<keyword evidence="1 11" id="KW-0004">4Fe-4S</keyword>
<reference evidence="15 16" key="1">
    <citation type="submission" date="2020-08" db="EMBL/GenBank/DDBJ databases">
        <title>Phenotypic and transcriptomic analysis of seven clinical Stenotrophomonas maltophilia isolates identify a small set of shared and commonly regulated genes involved in biofilm lifestyle.</title>
        <authorList>
            <person name="Alio I."/>
            <person name="Gudzuhn M."/>
            <person name="Streit W."/>
        </authorList>
    </citation>
    <scope>NUCLEOTIDE SEQUENCE [LARGE SCALE GENOMIC DNA]</scope>
    <source>
        <strain evidence="15 16">UHH_SKK55</strain>
    </source>
</reference>
<dbReference type="AlphaFoldDB" id="A0AAX1IL69"/>
<evidence type="ECO:0000256" key="6">
    <source>
        <dbReference type="ARBA" id="ARBA00022723"/>
    </source>
</evidence>
<dbReference type="EMBL" id="CP060025">
    <property type="protein sequence ID" value="QNG79775.1"/>
    <property type="molecule type" value="Genomic_DNA"/>
</dbReference>
<dbReference type="Proteomes" id="UP000515598">
    <property type="component" value="Chromosome"/>
</dbReference>
<feature type="active site" description="Nucleophile" evidence="11 12">
    <location>
        <position position="438"/>
    </location>
</feature>
<dbReference type="CDD" id="cd02440">
    <property type="entry name" value="AdoMet_MTases"/>
    <property type="match status" value="1"/>
</dbReference>
<name>A0AAX1IL69_STEMA</name>
<dbReference type="GO" id="GO:0003723">
    <property type="term" value="F:RNA binding"/>
    <property type="evidence" value="ECO:0007669"/>
    <property type="project" value="InterPro"/>
</dbReference>
<sequence length="482" mass="53206">MSAVAIIKHGGHGRKRVRAPSVRICDNTPPFLPAACCHVARSRSRTDRTPFQTEILDLSHDGRGVARREGEGGKVTFVSGALPGEVVMAEQTARSRHFDEARTLEVLQASPQRVTPKCPHFGTCAGCVLQHLDEAQQIVAKQRVLMDNLERIGHVKPGTVLPPLVGESWGYRRKGRFSVRRVEKKNKTLVGFREQDPRFVADLSQCLTVIPEIGTKVEALSTFIETLDGKRDIPQIEFIAGDQAVVLTVRHLQPLSDADRAAWAAFGQQHGFVIYLQSGGVDTVQPLDGQGVPLSFRLAPWDVELAFRPLDFIQVNAKLNEKMIAHALDLLQPGKDERVLDLFCGLGNFTLPLARRVREVVGVEGDAGLVARARENAERNGLANAQFFSADLTQDQRSTAWMRQGFDKLLLDPPRSGAIEVLQQLPLKQFKRIVYVSCHPGSLARDAGYLVNEQGFTLVSAGAMDMFPHTAHVESIAVFEKR</sequence>
<dbReference type="PROSITE" id="PS01231">
    <property type="entry name" value="TRMA_2"/>
    <property type="match status" value="1"/>
</dbReference>
<dbReference type="InterPro" id="IPR010280">
    <property type="entry name" value="U5_MeTrfase_fam"/>
</dbReference>
<evidence type="ECO:0000256" key="7">
    <source>
        <dbReference type="ARBA" id="ARBA00023004"/>
    </source>
</evidence>
<evidence type="ECO:0000256" key="4">
    <source>
        <dbReference type="ARBA" id="ARBA00022679"/>
    </source>
</evidence>
<feature type="binding site" evidence="11">
    <location>
        <position position="118"/>
    </location>
    <ligand>
        <name>[4Fe-4S] cluster</name>
        <dbReference type="ChEBI" id="CHEBI:49883"/>
    </ligand>
</feature>
<evidence type="ECO:0000256" key="12">
    <source>
        <dbReference type="PROSITE-ProRule" id="PRU01024"/>
    </source>
</evidence>
<organism evidence="15 16">
    <name type="scientific">Stenotrophomonas maltophilia</name>
    <name type="common">Pseudomonas maltophilia</name>
    <name type="synonym">Xanthomonas maltophilia</name>
    <dbReference type="NCBI Taxonomy" id="40324"/>
    <lineage>
        <taxon>Bacteria</taxon>
        <taxon>Pseudomonadati</taxon>
        <taxon>Pseudomonadota</taxon>
        <taxon>Gammaproteobacteria</taxon>
        <taxon>Lysobacterales</taxon>
        <taxon>Lysobacteraceae</taxon>
        <taxon>Stenotrophomonas</taxon>
        <taxon>Stenotrophomonas maltophilia group</taxon>
    </lineage>
</organism>
<dbReference type="GO" id="GO:0070041">
    <property type="term" value="F:rRNA (uridine-C5-)-methyltransferase activity"/>
    <property type="evidence" value="ECO:0007669"/>
    <property type="project" value="UniProtKB-UniRule"/>
</dbReference>
<dbReference type="NCBIfam" id="TIGR00479">
    <property type="entry name" value="rumA"/>
    <property type="match status" value="1"/>
</dbReference>
<gene>
    <name evidence="11" type="primary">rlmD</name>
    <name evidence="15" type="ORF">GPNADHDJ_04028</name>
</gene>